<reference evidence="1" key="1">
    <citation type="submission" date="2021-01" db="UniProtKB">
        <authorList>
            <consortium name="EnsemblMetazoa"/>
        </authorList>
    </citation>
    <scope>IDENTIFICATION</scope>
</reference>
<dbReference type="SMR" id="A0A7M7T9Q8"/>
<dbReference type="OrthoDB" id="6278596at2759"/>
<dbReference type="GeneID" id="116417247"/>
<organism evidence="1 2">
    <name type="scientific">Nasonia vitripennis</name>
    <name type="common">Parasitic wasp</name>
    <dbReference type="NCBI Taxonomy" id="7425"/>
    <lineage>
        <taxon>Eukaryota</taxon>
        <taxon>Metazoa</taxon>
        <taxon>Ecdysozoa</taxon>
        <taxon>Arthropoda</taxon>
        <taxon>Hexapoda</taxon>
        <taxon>Insecta</taxon>
        <taxon>Pterygota</taxon>
        <taxon>Neoptera</taxon>
        <taxon>Endopterygota</taxon>
        <taxon>Hymenoptera</taxon>
        <taxon>Apocrita</taxon>
        <taxon>Proctotrupomorpha</taxon>
        <taxon>Chalcidoidea</taxon>
        <taxon>Pteromalidae</taxon>
        <taxon>Pteromalinae</taxon>
        <taxon>Nasonia</taxon>
    </lineage>
</organism>
<dbReference type="PANTHER" id="PTHR14374">
    <property type="entry name" value="FOIE GRAS"/>
    <property type="match status" value="1"/>
</dbReference>
<dbReference type="AlphaFoldDB" id="A0A7M7T9Q8"/>
<dbReference type="PANTHER" id="PTHR14374:SF0">
    <property type="entry name" value="TRAFFICKING PROTEIN PARTICLE COMPLEX SUBUNIT 11"/>
    <property type="match status" value="1"/>
</dbReference>
<keyword evidence="2" id="KW-1185">Reference proteome</keyword>
<dbReference type="InParanoid" id="A0A7M7T9Q8"/>
<dbReference type="RefSeq" id="XP_031785344.1">
    <property type="nucleotide sequence ID" value="XM_031929484.1"/>
</dbReference>
<sequence>MPPTQLIINWPYSSSEFGTIISKIAALEGRNTKIAVVLIQKEAPPPPGTEDMVATERATALCAACELPAKTLYFLPYADHLLGYTFRLEHVLYNLSQSFYHQEYRIVKSHREQLNKTAHRYLFARHQFKMAFLKIEAIYCKPNLMSKLCSINYKLYAGQNFSMSKISSYLYNEEHNHTIIAYAI</sequence>
<dbReference type="Proteomes" id="UP000002358">
    <property type="component" value="Chromosome 4"/>
</dbReference>
<proteinExistence type="predicted"/>
<evidence type="ECO:0000313" key="1">
    <source>
        <dbReference type="EnsemblMetazoa" id="XP_031785344"/>
    </source>
</evidence>
<protein>
    <submittedName>
        <fullName evidence="1">Uncharacterized protein</fullName>
    </submittedName>
</protein>
<dbReference type="EnsemblMetazoa" id="XM_031929484">
    <property type="protein sequence ID" value="XP_031785344"/>
    <property type="gene ID" value="LOC116417247"/>
</dbReference>
<name>A0A7M7T9Q8_NASVI</name>
<evidence type="ECO:0000313" key="2">
    <source>
        <dbReference type="Proteomes" id="UP000002358"/>
    </source>
</evidence>
<accession>A0A7M7T9Q8</accession>
<dbReference type="KEGG" id="nvi:116417247"/>